<evidence type="ECO:0000313" key="14">
    <source>
        <dbReference type="EMBL" id="KKK15992.1"/>
    </source>
</evidence>
<evidence type="ECO:0000256" key="4">
    <source>
        <dbReference type="ARBA" id="ARBA00012599"/>
    </source>
</evidence>
<keyword evidence="10" id="KW-0449">Lipoprotein</keyword>
<evidence type="ECO:0000313" key="15">
    <source>
        <dbReference type="Proteomes" id="UP000034947"/>
    </source>
</evidence>
<keyword evidence="9" id="KW-0472">Membrane</keyword>
<keyword evidence="15" id="KW-1185">Reference proteome</keyword>
<feature type="signal peptide" evidence="12">
    <location>
        <begin position="1"/>
        <end position="20"/>
    </location>
</feature>
<keyword evidence="11" id="KW-0326">Glycosidase</keyword>
<dbReference type="InterPro" id="IPR050546">
    <property type="entry name" value="Glycosyl_Hydrlase_16"/>
</dbReference>
<protein>
    <recommendedName>
        <fullName evidence="4">endo-1,3(4)-beta-glucanase</fullName>
        <ecNumber evidence="4">3.2.1.6</ecNumber>
    </recommendedName>
</protein>
<dbReference type="PANTHER" id="PTHR10963:SF24">
    <property type="entry name" value="GLYCOSIDASE C21B10.07-RELATED"/>
    <property type="match status" value="1"/>
</dbReference>
<proteinExistence type="inferred from homology"/>
<dbReference type="AlphaFoldDB" id="A0A0F8WX97"/>
<evidence type="ECO:0000256" key="5">
    <source>
        <dbReference type="ARBA" id="ARBA00022475"/>
    </source>
</evidence>
<sequence length="334" mass="36414">MRLSRLSLLSLLSYASMTFATYMIHDDYGDSASFFDRFTFWTEPDPSHGYVQYVDQATAEGKGFISMSDGVAYLGVDYTSVVVSGGRQSVRLTSRSQYNHGLYILDLSHMPGSVCGSWPAFWMVGPNWPQGGEIDIIEGVSQSTNNAMTLHTSDGCSIAGNGFTGTIQSTNCFVGAGGQGYNTGCGIQLTSNASYGDGLNNADGGVYGMEWTSGGFKSWFFTRGNIPLDILSDTPDPLSWGTPDAAFAGDCNFDTHFNNMQIVFDTTFCGDWAGHPDVWASSGTCQTLAPTCEEYVANNPTDFQEAYWEINALKIYQDARNTTARLPRLFPYHP</sequence>
<comment type="similarity">
    <text evidence="3">Belongs to the glycosyl hydrolase 16 family.</text>
</comment>
<evidence type="ECO:0000256" key="6">
    <source>
        <dbReference type="ARBA" id="ARBA00022622"/>
    </source>
</evidence>
<dbReference type="FunFam" id="2.60.120.200:FF:000114">
    <property type="entry name" value="Probable endo-1,3(4)-beta-glucanase NFIA_089530"/>
    <property type="match status" value="1"/>
</dbReference>
<comment type="catalytic activity">
    <reaction evidence="1">
        <text>Endohydrolysis of (1-&gt;3)- or (1-&gt;4)-linkages in beta-D-glucans when the glucose residue whose reducing group is involved in the linkage to be hydrolyzed is itself substituted at C-3.</text>
        <dbReference type="EC" id="3.2.1.6"/>
    </reaction>
</comment>
<feature type="chain" id="PRO_5002529481" description="endo-1,3(4)-beta-glucanase" evidence="12">
    <location>
        <begin position="21"/>
        <end position="334"/>
    </location>
</feature>
<dbReference type="Pfam" id="PF26113">
    <property type="entry name" value="GH16_XgeA"/>
    <property type="match status" value="1"/>
</dbReference>
<dbReference type="SUPFAM" id="SSF49899">
    <property type="entry name" value="Concanavalin A-like lectins/glucanases"/>
    <property type="match status" value="1"/>
</dbReference>
<dbReference type="GO" id="GO:0052861">
    <property type="term" value="F:endo-1,3(4)-beta-glucanase activity"/>
    <property type="evidence" value="ECO:0007669"/>
    <property type="project" value="UniProtKB-EC"/>
</dbReference>
<name>A0A0F8WX97_9EURO</name>
<evidence type="ECO:0000256" key="10">
    <source>
        <dbReference type="ARBA" id="ARBA00023288"/>
    </source>
</evidence>
<dbReference type="GO" id="GO:0098552">
    <property type="term" value="C:side of membrane"/>
    <property type="evidence" value="ECO:0007669"/>
    <property type="project" value="UniProtKB-KW"/>
</dbReference>
<evidence type="ECO:0000256" key="1">
    <source>
        <dbReference type="ARBA" id="ARBA00000124"/>
    </source>
</evidence>
<evidence type="ECO:0000256" key="3">
    <source>
        <dbReference type="ARBA" id="ARBA00006865"/>
    </source>
</evidence>
<keyword evidence="5" id="KW-1003">Cell membrane</keyword>
<dbReference type="Proteomes" id="UP000034947">
    <property type="component" value="Unassembled WGS sequence"/>
</dbReference>
<accession>A0A0F8WX97</accession>
<dbReference type="GO" id="GO:0005886">
    <property type="term" value="C:plasma membrane"/>
    <property type="evidence" value="ECO:0007669"/>
    <property type="project" value="UniProtKB-SubCell"/>
</dbReference>
<keyword evidence="8" id="KW-0624">Polysaccharide degradation</keyword>
<dbReference type="PANTHER" id="PTHR10963">
    <property type="entry name" value="GLYCOSYL HYDROLASE-RELATED"/>
    <property type="match status" value="1"/>
</dbReference>
<evidence type="ECO:0000259" key="13">
    <source>
        <dbReference type="PROSITE" id="PS51762"/>
    </source>
</evidence>
<keyword evidence="7" id="KW-0378">Hydrolase</keyword>
<keyword evidence="8" id="KW-0119">Carbohydrate metabolism</keyword>
<keyword evidence="6" id="KW-0336">GPI-anchor</keyword>
<evidence type="ECO:0000256" key="11">
    <source>
        <dbReference type="ARBA" id="ARBA00023295"/>
    </source>
</evidence>
<dbReference type="Gene3D" id="2.60.120.200">
    <property type="match status" value="1"/>
</dbReference>
<evidence type="ECO:0000256" key="12">
    <source>
        <dbReference type="SAM" id="SignalP"/>
    </source>
</evidence>
<evidence type="ECO:0000256" key="2">
    <source>
        <dbReference type="ARBA" id="ARBA00004609"/>
    </source>
</evidence>
<keyword evidence="6" id="KW-0325">Glycoprotein</keyword>
<comment type="subcellular location">
    <subcellularLocation>
        <location evidence="2">Cell membrane</location>
        <topology evidence="2">Lipid-anchor</topology>
        <topology evidence="2">GPI-anchor</topology>
    </subcellularLocation>
</comment>
<feature type="domain" description="GH16" evidence="13">
    <location>
        <begin position="17"/>
        <end position="281"/>
    </location>
</feature>
<evidence type="ECO:0000256" key="8">
    <source>
        <dbReference type="ARBA" id="ARBA00023001"/>
    </source>
</evidence>
<keyword evidence="12" id="KW-0732">Signal</keyword>
<dbReference type="OrthoDB" id="192832at2759"/>
<evidence type="ECO:0000256" key="7">
    <source>
        <dbReference type="ARBA" id="ARBA00022801"/>
    </source>
</evidence>
<organism evidence="14 15">
    <name type="scientific">Aspergillus ochraceoroseus</name>
    <dbReference type="NCBI Taxonomy" id="138278"/>
    <lineage>
        <taxon>Eukaryota</taxon>
        <taxon>Fungi</taxon>
        <taxon>Dikarya</taxon>
        <taxon>Ascomycota</taxon>
        <taxon>Pezizomycotina</taxon>
        <taxon>Eurotiomycetes</taxon>
        <taxon>Eurotiomycetidae</taxon>
        <taxon>Eurotiales</taxon>
        <taxon>Aspergillaceae</taxon>
        <taxon>Aspergillus</taxon>
        <taxon>Aspergillus subgen. Nidulantes</taxon>
    </lineage>
</organism>
<evidence type="ECO:0000256" key="9">
    <source>
        <dbReference type="ARBA" id="ARBA00023136"/>
    </source>
</evidence>
<dbReference type="EMBL" id="JYKN01002548">
    <property type="protein sequence ID" value="KKK15992.1"/>
    <property type="molecule type" value="Genomic_DNA"/>
</dbReference>
<dbReference type="EC" id="3.2.1.6" evidence="4"/>
<keyword evidence="8" id="KW-0136">Cellulose degradation</keyword>
<dbReference type="VEuPathDB" id="FungiDB:P175DRAFT_0534175"/>
<dbReference type="GO" id="GO:0030245">
    <property type="term" value="P:cellulose catabolic process"/>
    <property type="evidence" value="ECO:0007669"/>
    <property type="project" value="UniProtKB-KW"/>
</dbReference>
<dbReference type="CDD" id="cd02181">
    <property type="entry name" value="GH16_fungal_Lam16A_glucanase"/>
    <property type="match status" value="1"/>
</dbReference>
<dbReference type="InterPro" id="IPR000757">
    <property type="entry name" value="Beta-glucanase-like"/>
</dbReference>
<comment type="caution">
    <text evidence="14">The sequence shown here is derived from an EMBL/GenBank/DDBJ whole genome shotgun (WGS) entry which is preliminary data.</text>
</comment>
<reference evidence="14 15" key="1">
    <citation type="submission" date="2015-02" db="EMBL/GenBank/DDBJ databases">
        <title>Draft Genome Sequences of Two Closely-Related Aflatoxigenic Aspergillus Species Obtained from the Cote d'Ivoire.</title>
        <authorList>
            <person name="Moore G.G."/>
            <person name="Beltz S.B."/>
            <person name="Mack B.M."/>
        </authorList>
    </citation>
    <scope>NUCLEOTIDE SEQUENCE [LARGE SCALE GENOMIC DNA]</scope>
    <source>
        <strain evidence="14 15">SRRC1432</strain>
    </source>
</reference>
<gene>
    <name evidence="14" type="ORF">AOCH_000961</name>
</gene>
<dbReference type="PROSITE" id="PS51762">
    <property type="entry name" value="GH16_2"/>
    <property type="match status" value="1"/>
</dbReference>
<dbReference type="InterPro" id="IPR013320">
    <property type="entry name" value="ConA-like_dom_sf"/>
</dbReference>